<evidence type="ECO:0000256" key="4">
    <source>
        <dbReference type="ARBA" id="ARBA00022827"/>
    </source>
</evidence>
<evidence type="ECO:0000256" key="5">
    <source>
        <dbReference type="ARBA" id="ARBA00023002"/>
    </source>
</evidence>
<keyword evidence="8" id="KW-1185">Reference proteome</keyword>
<dbReference type="PANTHER" id="PTHR10961">
    <property type="entry name" value="PEROXISOMAL SARCOSINE OXIDASE"/>
    <property type="match status" value="1"/>
</dbReference>
<evidence type="ECO:0000259" key="6">
    <source>
        <dbReference type="Pfam" id="PF01266"/>
    </source>
</evidence>
<dbReference type="OrthoDB" id="2219495at2759"/>
<name>A0A1Y1ZVT6_9PLEO</name>
<dbReference type="GO" id="GO:0008115">
    <property type="term" value="F:sarcosine oxidase activity"/>
    <property type="evidence" value="ECO:0007669"/>
    <property type="project" value="TreeGrafter"/>
</dbReference>
<protein>
    <submittedName>
        <fullName evidence="7">Sarcosine oxidase</fullName>
    </submittedName>
</protein>
<dbReference type="GO" id="GO:0050031">
    <property type="term" value="F:L-pipecolate oxidase activity"/>
    <property type="evidence" value="ECO:0007669"/>
    <property type="project" value="TreeGrafter"/>
</dbReference>
<dbReference type="GO" id="GO:0050660">
    <property type="term" value="F:flavin adenine dinucleotide binding"/>
    <property type="evidence" value="ECO:0007669"/>
    <property type="project" value="InterPro"/>
</dbReference>
<dbReference type="Pfam" id="PF01266">
    <property type="entry name" value="DAO"/>
    <property type="match status" value="1"/>
</dbReference>
<dbReference type="SUPFAM" id="SSF51905">
    <property type="entry name" value="FAD/NAD(P)-binding domain"/>
    <property type="match status" value="1"/>
</dbReference>
<keyword evidence="4" id="KW-0274">FAD</keyword>
<dbReference type="Gene3D" id="3.50.50.60">
    <property type="entry name" value="FAD/NAD(P)-binding domain"/>
    <property type="match status" value="1"/>
</dbReference>
<comment type="caution">
    <text evidence="7">The sequence shown here is derived from an EMBL/GenBank/DDBJ whole genome shotgun (WGS) entry which is preliminary data.</text>
</comment>
<sequence length="446" mass="48224">MSSTKRVDVPSSILIIGSGVFGLSTAHSLCKNPLFKETSITLVDRQPFPTPDGSSIDTSRIIRPDYASPPYTRLASSAQSLWRTTFAPQHYHENGLCITASGPEQKYVSASLANVKALGTDKVKILNNTEHIKRVCGIANASGSTGYVNWSSGWADAEGAMRWLRHEVESFSRVQFIIRTVKSLLIDHTKSTVSGALLHDGSTLIADLTILAAGAWTPSLLDLRGICKATGQVLYYLPLSPSEEAQLAKRPTLLNLSTGLFMIPPSQGLLKIARHGHGYVNPTTIPHPEAKATSSGSTATITVSLPYTHLDSPTNTQSVPQEGQSACRTFLANIHPTLATPSRPFTKSRICWYTDTRTGDFLISYHPTYSGLFVATGGSGHAFKFLPVIGDSIVECVLGRTPEDFRGLWEWPKERVPEEMWGGDGSRGGPVGMVLAAEMTKGQSKL</sequence>
<evidence type="ECO:0000313" key="8">
    <source>
        <dbReference type="Proteomes" id="UP000193144"/>
    </source>
</evidence>
<dbReference type="PANTHER" id="PTHR10961:SF46">
    <property type="entry name" value="PEROXISOMAL SARCOSINE OXIDASE"/>
    <property type="match status" value="1"/>
</dbReference>
<dbReference type="Proteomes" id="UP000193144">
    <property type="component" value="Unassembled WGS sequence"/>
</dbReference>
<dbReference type="AlphaFoldDB" id="A0A1Y1ZVT6"/>
<dbReference type="EMBL" id="MCFA01000034">
    <property type="protein sequence ID" value="ORY14352.1"/>
    <property type="molecule type" value="Genomic_DNA"/>
</dbReference>
<dbReference type="InterPro" id="IPR036188">
    <property type="entry name" value="FAD/NAD-bd_sf"/>
</dbReference>
<dbReference type="InterPro" id="IPR006076">
    <property type="entry name" value="FAD-dep_OxRdtase"/>
</dbReference>
<gene>
    <name evidence="7" type="ORF">BCR34DRAFT_479719</name>
</gene>
<keyword evidence="5" id="KW-0560">Oxidoreductase</keyword>
<dbReference type="InterPro" id="IPR045170">
    <property type="entry name" value="MTOX"/>
</dbReference>
<evidence type="ECO:0000313" key="7">
    <source>
        <dbReference type="EMBL" id="ORY14352.1"/>
    </source>
</evidence>
<evidence type="ECO:0000256" key="1">
    <source>
        <dbReference type="ARBA" id="ARBA00001974"/>
    </source>
</evidence>
<keyword evidence="3" id="KW-0285">Flavoprotein</keyword>
<proteinExistence type="inferred from homology"/>
<evidence type="ECO:0000256" key="3">
    <source>
        <dbReference type="ARBA" id="ARBA00022630"/>
    </source>
</evidence>
<reference evidence="7 8" key="1">
    <citation type="submission" date="2016-07" db="EMBL/GenBank/DDBJ databases">
        <title>Pervasive Adenine N6-methylation of Active Genes in Fungi.</title>
        <authorList>
            <consortium name="DOE Joint Genome Institute"/>
            <person name="Mondo S.J."/>
            <person name="Dannebaum R.O."/>
            <person name="Kuo R.C."/>
            <person name="Labutti K."/>
            <person name="Haridas S."/>
            <person name="Kuo A."/>
            <person name="Salamov A."/>
            <person name="Ahrendt S.R."/>
            <person name="Lipzen A."/>
            <person name="Sullivan W."/>
            <person name="Andreopoulos W.B."/>
            <person name="Clum A."/>
            <person name="Lindquist E."/>
            <person name="Daum C."/>
            <person name="Ramamoorthy G.K."/>
            <person name="Gryganskyi A."/>
            <person name="Culley D."/>
            <person name="Magnuson J.K."/>
            <person name="James T.Y."/>
            <person name="O'Malley M.A."/>
            <person name="Stajich J.E."/>
            <person name="Spatafora J.W."/>
            <person name="Visel A."/>
            <person name="Grigoriev I.V."/>
        </authorList>
    </citation>
    <scope>NUCLEOTIDE SEQUENCE [LARGE SCALE GENOMIC DNA]</scope>
    <source>
        <strain evidence="7 8">CBS 115471</strain>
    </source>
</reference>
<dbReference type="GO" id="GO:0004657">
    <property type="term" value="F:proline dehydrogenase activity"/>
    <property type="evidence" value="ECO:0007669"/>
    <property type="project" value="TreeGrafter"/>
</dbReference>
<comment type="cofactor">
    <cofactor evidence="1">
        <name>FAD</name>
        <dbReference type="ChEBI" id="CHEBI:57692"/>
    </cofactor>
</comment>
<comment type="similarity">
    <text evidence="2">Belongs to the MSOX/MTOX family.</text>
</comment>
<accession>A0A1Y1ZVT6</accession>
<evidence type="ECO:0000256" key="2">
    <source>
        <dbReference type="ARBA" id="ARBA00010989"/>
    </source>
</evidence>
<dbReference type="STRING" id="1231657.A0A1Y1ZVT6"/>
<dbReference type="Gene3D" id="3.30.9.10">
    <property type="entry name" value="D-Amino Acid Oxidase, subunit A, domain 2"/>
    <property type="match status" value="1"/>
</dbReference>
<feature type="domain" description="FAD dependent oxidoreductase" evidence="6">
    <location>
        <begin position="13"/>
        <end position="394"/>
    </location>
</feature>
<organism evidence="7 8">
    <name type="scientific">Clohesyomyces aquaticus</name>
    <dbReference type="NCBI Taxonomy" id="1231657"/>
    <lineage>
        <taxon>Eukaryota</taxon>
        <taxon>Fungi</taxon>
        <taxon>Dikarya</taxon>
        <taxon>Ascomycota</taxon>
        <taxon>Pezizomycotina</taxon>
        <taxon>Dothideomycetes</taxon>
        <taxon>Pleosporomycetidae</taxon>
        <taxon>Pleosporales</taxon>
        <taxon>Lindgomycetaceae</taxon>
        <taxon>Clohesyomyces</taxon>
    </lineage>
</organism>